<name>A0A0B0PUE2_GOSAR</name>
<proteinExistence type="predicted"/>
<dbReference type="AlphaFoldDB" id="A0A0B0PUE2"/>
<gene>
    <name evidence="2" type="ORF">F383_12896</name>
</gene>
<reference evidence="3" key="1">
    <citation type="submission" date="2014-09" db="EMBL/GenBank/DDBJ databases">
        <authorList>
            <person name="Mudge J."/>
            <person name="Ramaraj T."/>
            <person name="Lindquist I.E."/>
            <person name="Bharti A.K."/>
            <person name="Sundararajan A."/>
            <person name="Cameron C.T."/>
            <person name="Woodward J.E."/>
            <person name="May G.D."/>
            <person name="Brubaker C."/>
            <person name="Broadhvest J."/>
            <person name="Wilkins T.A."/>
        </authorList>
    </citation>
    <scope>NUCLEOTIDE SEQUENCE</scope>
    <source>
        <strain evidence="3">cv. AKA8401</strain>
    </source>
</reference>
<evidence type="ECO:0000256" key="1">
    <source>
        <dbReference type="SAM" id="MobiDB-lite"/>
    </source>
</evidence>
<accession>A0A0B0PUE2</accession>
<dbReference type="Proteomes" id="UP000032142">
    <property type="component" value="Unassembled WGS sequence"/>
</dbReference>
<feature type="region of interest" description="Disordered" evidence="1">
    <location>
        <begin position="1"/>
        <end position="20"/>
    </location>
</feature>
<keyword evidence="3" id="KW-1185">Reference proteome</keyword>
<organism evidence="2 3">
    <name type="scientific">Gossypium arboreum</name>
    <name type="common">Tree cotton</name>
    <name type="synonym">Gossypium nanking</name>
    <dbReference type="NCBI Taxonomy" id="29729"/>
    <lineage>
        <taxon>Eukaryota</taxon>
        <taxon>Viridiplantae</taxon>
        <taxon>Streptophyta</taxon>
        <taxon>Embryophyta</taxon>
        <taxon>Tracheophyta</taxon>
        <taxon>Spermatophyta</taxon>
        <taxon>Magnoliopsida</taxon>
        <taxon>eudicotyledons</taxon>
        <taxon>Gunneridae</taxon>
        <taxon>Pentapetalae</taxon>
        <taxon>rosids</taxon>
        <taxon>malvids</taxon>
        <taxon>Malvales</taxon>
        <taxon>Malvaceae</taxon>
        <taxon>Malvoideae</taxon>
        <taxon>Gossypium</taxon>
    </lineage>
</organism>
<protein>
    <submittedName>
        <fullName evidence="2">Uncharacterized protein</fullName>
    </submittedName>
</protein>
<evidence type="ECO:0000313" key="2">
    <source>
        <dbReference type="EMBL" id="KHG28054.1"/>
    </source>
</evidence>
<sequence length="20" mass="2172">MTSYTHGGSLKGLTLKVKYS</sequence>
<dbReference type="EMBL" id="KN443401">
    <property type="protein sequence ID" value="KHG28054.1"/>
    <property type="molecule type" value="Genomic_DNA"/>
</dbReference>
<evidence type="ECO:0000313" key="3">
    <source>
        <dbReference type="Proteomes" id="UP000032142"/>
    </source>
</evidence>